<proteinExistence type="predicted"/>
<gene>
    <name evidence="2" type="ORF">SAMN06265368_4692</name>
</gene>
<keyword evidence="1" id="KW-0732">Signal</keyword>
<protein>
    <submittedName>
        <fullName evidence="2">Lipid A 3-O-deacylase (PagL)</fullName>
    </submittedName>
</protein>
<organism evidence="2 3">
    <name type="scientific">Cohaesibacter gelatinilyticus</name>
    <dbReference type="NCBI Taxonomy" id="372072"/>
    <lineage>
        <taxon>Bacteria</taxon>
        <taxon>Pseudomonadati</taxon>
        <taxon>Pseudomonadota</taxon>
        <taxon>Alphaproteobacteria</taxon>
        <taxon>Hyphomicrobiales</taxon>
        <taxon>Cohaesibacteraceae</taxon>
    </lineage>
</organism>
<dbReference type="RefSeq" id="WP_170956230.1">
    <property type="nucleotide sequence ID" value="NZ_OBEL01000009.1"/>
</dbReference>
<accession>A0A285PIL5</accession>
<feature type="chain" id="PRO_5011995675" evidence="1">
    <location>
        <begin position="22"/>
        <end position="189"/>
    </location>
</feature>
<dbReference type="Pfam" id="PF09411">
    <property type="entry name" value="PagL"/>
    <property type="match status" value="1"/>
</dbReference>
<name>A0A285PIL5_9HYPH</name>
<evidence type="ECO:0000256" key="1">
    <source>
        <dbReference type="SAM" id="SignalP"/>
    </source>
</evidence>
<sequence>MRKTLFLTAGLLMASSGLVHAADYGSALSSPSPFISELRMGVLAHDVDRREQGSIDIQGEVLFSPLWGDAEDKSFLNVLLTPRPHIGGSVNTAGDTSYGYVGLSWLYPIWGPVFIEASFGGAVHDGNLKDTDPKREPLGTRALFRETASIGFDYDNYRFMLTVEHLSNAGLGTWNHGLTHVGGRVGYKF</sequence>
<feature type="signal peptide" evidence="1">
    <location>
        <begin position="1"/>
        <end position="21"/>
    </location>
</feature>
<evidence type="ECO:0000313" key="2">
    <source>
        <dbReference type="EMBL" id="SNZ21569.1"/>
    </source>
</evidence>
<dbReference type="AlphaFoldDB" id="A0A285PIL5"/>
<evidence type="ECO:0000313" key="3">
    <source>
        <dbReference type="Proteomes" id="UP000219439"/>
    </source>
</evidence>
<keyword evidence="3" id="KW-1185">Reference proteome</keyword>
<reference evidence="2 3" key="1">
    <citation type="submission" date="2017-09" db="EMBL/GenBank/DDBJ databases">
        <authorList>
            <person name="Ehlers B."/>
            <person name="Leendertz F.H."/>
        </authorList>
    </citation>
    <scope>NUCLEOTIDE SEQUENCE [LARGE SCALE GENOMIC DNA]</scope>
    <source>
        <strain evidence="2 3">DSM 18289</strain>
    </source>
</reference>
<dbReference type="InterPro" id="IPR018550">
    <property type="entry name" value="Lipid-A_deacylase-rel"/>
</dbReference>
<dbReference type="Gene3D" id="2.40.160.20">
    <property type="match status" value="1"/>
</dbReference>
<dbReference type="Proteomes" id="UP000219439">
    <property type="component" value="Unassembled WGS sequence"/>
</dbReference>
<dbReference type="EMBL" id="OBEL01000009">
    <property type="protein sequence ID" value="SNZ21569.1"/>
    <property type="molecule type" value="Genomic_DNA"/>
</dbReference>